<reference evidence="4" key="2">
    <citation type="journal article" date="2023" name="IMA Fungus">
        <title>Comparative genomic study of the Penicillium genus elucidates a diverse pangenome and 15 lateral gene transfer events.</title>
        <authorList>
            <person name="Petersen C."/>
            <person name="Sorensen T."/>
            <person name="Nielsen M.R."/>
            <person name="Sondergaard T.E."/>
            <person name="Sorensen J.L."/>
            <person name="Fitzpatrick D.A."/>
            <person name="Frisvad J.C."/>
            <person name="Nielsen K.L."/>
        </authorList>
    </citation>
    <scope>NUCLEOTIDE SEQUENCE</scope>
    <source>
        <strain evidence="4">IBT 29864</strain>
    </source>
</reference>
<feature type="compositionally biased region" description="Polar residues" evidence="2">
    <location>
        <begin position="344"/>
        <end position="355"/>
    </location>
</feature>
<dbReference type="Pfam" id="PF13424">
    <property type="entry name" value="TPR_12"/>
    <property type="match status" value="3"/>
</dbReference>
<dbReference type="InterPro" id="IPR053137">
    <property type="entry name" value="NLR-like"/>
</dbReference>
<feature type="coiled-coil region" evidence="1">
    <location>
        <begin position="796"/>
        <end position="862"/>
    </location>
</feature>
<protein>
    <recommendedName>
        <fullName evidence="3">Protein kinase domain-containing protein</fullName>
    </recommendedName>
</protein>
<dbReference type="SMART" id="SM00220">
    <property type="entry name" value="S_TKc"/>
    <property type="match status" value="1"/>
</dbReference>
<name>A0A9W9V7Z7_9EURO</name>
<dbReference type="InterPro" id="IPR011990">
    <property type="entry name" value="TPR-like_helical_dom_sf"/>
</dbReference>
<feature type="compositionally biased region" description="Pro residues" evidence="2">
    <location>
        <begin position="368"/>
        <end position="377"/>
    </location>
</feature>
<sequence length="1365" mass="153020">MNSAMDIQNLAISSDLVVDTKIKVSIHEGFTIRHISQSASYSGQYVARQETKEYWKPVKDLGTGGFGSVTLHERVTKGMPRELQAIKVMDKERLSSVGLKYADELQAIAKFSQDKYGGSFVKFMGWYESDEDVYIAMEIITHQVAEGLDFLHKNGYVHRDLKPQNIFVVQAQPVWRVKIGDFGISRRVTGIADLRSVVGTNGYLAPELHFAMNSDKNETELPYTEKVDMWALGVTVLYMAFKKYPLGHEKLKEYLKGSPFPFPRSSPNELSKEFYTFVEALMHVEASERICATTALQHEWMGPLLGQVTRMTHLQTAGMMTGLSKQLRGDGYTLLSTVSEQGYASWDTNKPTAPNVSPKRASDVNMKGPPPPLPPRPSQVIYSRSNSAPTGEASSVSQNSFKAQSASMPSRKDVPFRKSVPARKEVESQSSFTSSAPSVFSAPELPSTSSTLKSVNEHSFDGLQYLHDQGVKLVTRKEYNKAEAMFHEAAEGRKAALGLNNTETIESFHRLGQVYGMQQRYHEARAVGELVVSAKQTVFGPNHQSTLDSQSWLDLMMMLQANTAGHDPTAKSEQAASSSFVGSYSSTSSPPASSYQARSLEKSPGQGSITSPQLSLNSLDNSGTAFEDGQGLYQRKEYKRAKALFTIAVVERQQRFGMTHEHGLEATYWLGLCQFELNQLDDAEGSFSLAMHGYEKILGAADPRTLLSEHWLGRTHFSLENYETAEGIFRHGFETEDRVHGPLSPSTLTAAFWVGRALFQKQKYEEAKTLFSRASDGWKKVVGSSFEETLNVTFWLAKTLFEKEELKEAADLARQNFNSQKATLGPDHASTLESSHLLAKILNAQEKQKDALEIIRQTLNAQNATLGPNHASTLESSYLLAQILYDKNEDQEAETIIRQTCNAQTVTLGPNHPSTLQSSILLSQILYMKDDFYAAEQMMRQTINVQKVTLGPNHPSTLESSLTFANMLAMAGNDDEAEGIIRQSIEQLRIAHGPNYSGTLYGEYLLGKLLLDKKLFNQAEETLRSTFDRMSDTLGEMDHRTLLTSYLLGLALLGLEIYPDAEWFLRQSFTRQQITLGDLDDATLDTAQALGIALYELDNNEEAARILRQTYERQRVTYTDLDSKITKTSRYLGMALFNLKNYSDAEPILRRAYEEYEEDEDSWKSSQCLGRLLYDQGKYGEAEEVLHQTLFMQDEGDEPGEQDLARARTKQWLGNTYLKLESYGEAEDMLQKAIKDFKEILGPTNPDTLLSLEKYAEALHAQEKYTLEEPVLKEVLDGMDPFDPRADSVSSKLEMLQEAILPSLRDRKSKSRVDFSSSSPYRASQQNFGAGYSPPYGESDYSLPWGTESRTHMKKPSLWKRLKNL</sequence>
<evidence type="ECO:0000256" key="1">
    <source>
        <dbReference type="SAM" id="Coils"/>
    </source>
</evidence>
<dbReference type="PROSITE" id="PS00108">
    <property type="entry name" value="PROTEIN_KINASE_ST"/>
    <property type="match status" value="1"/>
</dbReference>
<feature type="region of interest" description="Disordered" evidence="2">
    <location>
        <begin position="344"/>
        <end position="452"/>
    </location>
</feature>
<feature type="compositionally biased region" description="Polar residues" evidence="2">
    <location>
        <begin position="380"/>
        <end position="408"/>
    </location>
</feature>
<dbReference type="EMBL" id="JAPZBS010000005">
    <property type="protein sequence ID" value="KAJ5370944.1"/>
    <property type="molecule type" value="Genomic_DNA"/>
</dbReference>
<dbReference type="PANTHER" id="PTHR46082">
    <property type="entry name" value="ATP/GTP-BINDING PROTEIN-RELATED"/>
    <property type="match status" value="1"/>
</dbReference>
<keyword evidence="1" id="KW-0175">Coiled coil</keyword>
<gene>
    <name evidence="4" type="ORF">N7496_007036</name>
</gene>
<dbReference type="PANTHER" id="PTHR46082:SF6">
    <property type="entry name" value="AAA+ ATPASE DOMAIN-CONTAINING PROTEIN-RELATED"/>
    <property type="match status" value="1"/>
</dbReference>
<dbReference type="RefSeq" id="XP_056555378.1">
    <property type="nucleotide sequence ID" value="XM_056699965.1"/>
</dbReference>
<dbReference type="InterPro" id="IPR011009">
    <property type="entry name" value="Kinase-like_dom_sf"/>
</dbReference>
<dbReference type="GO" id="GO:0005524">
    <property type="term" value="F:ATP binding"/>
    <property type="evidence" value="ECO:0007669"/>
    <property type="project" value="InterPro"/>
</dbReference>
<evidence type="ECO:0000313" key="4">
    <source>
        <dbReference type="EMBL" id="KAJ5370944.1"/>
    </source>
</evidence>
<evidence type="ECO:0000256" key="2">
    <source>
        <dbReference type="SAM" id="MobiDB-lite"/>
    </source>
</evidence>
<comment type="caution">
    <text evidence="4">The sequence shown here is derived from an EMBL/GenBank/DDBJ whole genome shotgun (WGS) entry which is preliminary data.</text>
</comment>
<feature type="compositionally biased region" description="Basic and acidic residues" evidence="2">
    <location>
        <begin position="410"/>
        <end position="427"/>
    </location>
</feature>
<reference evidence="4" key="1">
    <citation type="submission" date="2022-11" db="EMBL/GenBank/DDBJ databases">
        <authorList>
            <person name="Petersen C."/>
        </authorList>
    </citation>
    <scope>NUCLEOTIDE SEQUENCE</scope>
    <source>
        <strain evidence="4">IBT 29864</strain>
    </source>
</reference>
<dbReference type="Gene3D" id="1.10.510.10">
    <property type="entry name" value="Transferase(Phosphotransferase) domain 1"/>
    <property type="match status" value="1"/>
</dbReference>
<dbReference type="Pfam" id="PF00069">
    <property type="entry name" value="Pkinase"/>
    <property type="match status" value="1"/>
</dbReference>
<dbReference type="InterPro" id="IPR008271">
    <property type="entry name" value="Ser/Thr_kinase_AS"/>
</dbReference>
<feature type="compositionally biased region" description="Low complexity" evidence="2">
    <location>
        <begin position="574"/>
        <end position="597"/>
    </location>
</feature>
<dbReference type="InterPro" id="IPR019734">
    <property type="entry name" value="TPR_rpt"/>
</dbReference>
<accession>A0A9W9V7Z7</accession>
<keyword evidence="5" id="KW-1185">Reference proteome</keyword>
<dbReference type="Gene3D" id="1.25.40.10">
    <property type="entry name" value="Tetratricopeptide repeat domain"/>
    <property type="match status" value="5"/>
</dbReference>
<evidence type="ECO:0000313" key="5">
    <source>
        <dbReference type="Proteomes" id="UP001147782"/>
    </source>
</evidence>
<dbReference type="OrthoDB" id="10252171at2759"/>
<dbReference type="GO" id="GO:0004672">
    <property type="term" value="F:protein kinase activity"/>
    <property type="evidence" value="ECO:0007669"/>
    <property type="project" value="InterPro"/>
</dbReference>
<feature type="domain" description="Protein kinase" evidence="3">
    <location>
        <begin position="55"/>
        <end position="301"/>
    </location>
</feature>
<dbReference type="SUPFAM" id="SSF56112">
    <property type="entry name" value="Protein kinase-like (PK-like)"/>
    <property type="match status" value="1"/>
</dbReference>
<dbReference type="SMART" id="SM00028">
    <property type="entry name" value="TPR"/>
    <property type="match status" value="5"/>
</dbReference>
<dbReference type="SUPFAM" id="SSF48452">
    <property type="entry name" value="TPR-like"/>
    <property type="match status" value="6"/>
</dbReference>
<dbReference type="Pfam" id="PF13432">
    <property type="entry name" value="TPR_16"/>
    <property type="match status" value="1"/>
</dbReference>
<dbReference type="Proteomes" id="UP001147782">
    <property type="component" value="Unassembled WGS sequence"/>
</dbReference>
<feature type="region of interest" description="Disordered" evidence="2">
    <location>
        <begin position="564"/>
        <end position="615"/>
    </location>
</feature>
<dbReference type="Pfam" id="PF13374">
    <property type="entry name" value="TPR_10"/>
    <property type="match status" value="2"/>
</dbReference>
<dbReference type="Gene3D" id="3.30.200.20">
    <property type="entry name" value="Phosphorylase Kinase, domain 1"/>
    <property type="match status" value="1"/>
</dbReference>
<dbReference type="GeneID" id="81439144"/>
<organism evidence="4 5">
    <name type="scientific">Penicillium cataractarum</name>
    <dbReference type="NCBI Taxonomy" id="2100454"/>
    <lineage>
        <taxon>Eukaryota</taxon>
        <taxon>Fungi</taxon>
        <taxon>Dikarya</taxon>
        <taxon>Ascomycota</taxon>
        <taxon>Pezizomycotina</taxon>
        <taxon>Eurotiomycetes</taxon>
        <taxon>Eurotiomycetidae</taxon>
        <taxon>Eurotiales</taxon>
        <taxon>Aspergillaceae</taxon>
        <taxon>Penicillium</taxon>
    </lineage>
</organism>
<feature type="compositionally biased region" description="Polar residues" evidence="2">
    <location>
        <begin position="605"/>
        <end position="615"/>
    </location>
</feature>
<dbReference type="InterPro" id="IPR000719">
    <property type="entry name" value="Prot_kinase_dom"/>
</dbReference>
<feature type="compositionally biased region" description="Low complexity" evidence="2">
    <location>
        <begin position="428"/>
        <end position="443"/>
    </location>
</feature>
<dbReference type="PROSITE" id="PS50011">
    <property type="entry name" value="PROTEIN_KINASE_DOM"/>
    <property type="match status" value="1"/>
</dbReference>
<evidence type="ECO:0000259" key="3">
    <source>
        <dbReference type="PROSITE" id="PS50011"/>
    </source>
</evidence>
<feature type="region of interest" description="Disordered" evidence="2">
    <location>
        <begin position="1311"/>
        <end position="1353"/>
    </location>
</feature>
<proteinExistence type="predicted"/>